<evidence type="ECO:0008006" key="9">
    <source>
        <dbReference type="Google" id="ProtNLM"/>
    </source>
</evidence>
<dbReference type="SUPFAM" id="SSF50956">
    <property type="entry name" value="Thermostable phytase (3-phytase)"/>
    <property type="match status" value="1"/>
</dbReference>
<evidence type="ECO:0000256" key="1">
    <source>
        <dbReference type="ARBA" id="ARBA00004236"/>
    </source>
</evidence>
<dbReference type="InterPro" id="IPR009722">
    <property type="entry name" value="YjiK/CarP"/>
</dbReference>
<dbReference type="Gene3D" id="2.60.40.60">
    <property type="entry name" value="Cadherins"/>
    <property type="match status" value="1"/>
</dbReference>
<evidence type="ECO:0000256" key="2">
    <source>
        <dbReference type="ARBA" id="ARBA00022475"/>
    </source>
</evidence>
<dbReference type="GO" id="GO:0007156">
    <property type="term" value="P:homophilic cell adhesion via plasma membrane adhesion molecules"/>
    <property type="evidence" value="ECO:0007669"/>
    <property type="project" value="InterPro"/>
</dbReference>
<dbReference type="Proteomes" id="UP000247681">
    <property type="component" value="Unassembled WGS sequence"/>
</dbReference>
<dbReference type="GO" id="GO:0005886">
    <property type="term" value="C:plasma membrane"/>
    <property type="evidence" value="ECO:0007669"/>
    <property type="project" value="UniProtKB-SubCell"/>
</dbReference>
<evidence type="ECO:0000259" key="6">
    <source>
        <dbReference type="PROSITE" id="PS51841"/>
    </source>
</evidence>
<gene>
    <name evidence="7" type="ORF">DMB68_07780</name>
</gene>
<protein>
    <recommendedName>
        <fullName evidence="9">LTD domain-containing protein</fullName>
    </recommendedName>
</protein>
<dbReference type="InterPro" id="IPR026444">
    <property type="entry name" value="Secre_tail"/>
</dbReference>
<comment type="subcellular location">
    <subcellularLocation>
        <location evidence="1">Cell membrane</location>
    </subcellularLocation>
</comment>
<evidence type="ECO:0000313" key="7">
    <source>
        <dbReference type="EMBL" id="PXY47037.1"/>
    </source>
</evidence>
<organism evidence="7 8">
    <name type="scientific">Flavobacterium hydrophilum</name>
    <dbReference type="NCBI Taxonomy" id="2211445"/>
    <lineage>
        <taxon>Bacteria</taxon>
        <taxon>Pseudomonadati</taxon>
        <taxon>Bacteroidota</taxon>
        <taxon>Flavobacteriia</taxon>
        <taxon>Flavobacteriales</taxon>
        <taxon>Flavobacteriaceae</taxon>
        <taxon>Flavobacterium</taxon>
    </lineage>
</organism>
<evidence type="ECO:0000256" key="3">
    <source>
        <dbReference type="ARBA" id="ARBA00022729"/>
    </source>
</evidence>
<name>A0A2V4C7Q9_9FLAO</name>
<keyword evidence="4" id="KW-0472">Membrane</keyword>
<feature type="domain" description="LTD" evidence="6">
    <location>
        <begin position="612"/>
        <end position="778"/>
    </location>
</feature>
<dbReference type="PROSITE" id="PS50268">
    <property type="entry name" value="CADHERIN_2"/>
    <property type="match status" value="1"/>
</dbReference>
<evidence type="ECO:0000313" key="8">
    <source>
        <dbReference type="Proteomes" id="UP000247681"/>
    </source>
</evidence>
<feature type="domain" description="Cadherin" evidence="5">
    <location>
        <begin position="343"/>
        <end position="447"/>
    </location>
</feature>
<dbReference type="OrthoDB" id="9803927at2"/>
<reference evidence="7 8" key="1">
    <citation type="submission" date="2018-05" db="EMBL/GenBank/DDBJ databases">
        <title>Flavobacterium sp. strain IMCC34758, incomplete genome.</title>
        <authorList>
            <person name="Joung Y."/>
        </authorList>
    </citation>
    <scope>NUCLEOTIDE SEQUENCE [LARGE SCALE GENOMIC DNA]</scope>
    <source>
        <strain evidence="7 8">IMCC34758</strain>
    </source>
</reference>
<proteinExistence type="predicted"/>
<accession>A0A2V4C7Q9</accession>
<dbReference type="EMBL" id="QJHL01000001">
    <property type="protein sequence ID" value="PXY47037.1"/>
    <property type="molecule type" value="Genomic_DNA"/>
</dbReference>
<keyword evidence="2" id="KW-1003">Cell membrane</keyword>
<dbReference type="NCBIfam" id="TIGR04183">
    <property type="entry name" value="Por_Secre_tail"/>
    <property type="match status" value="1"/>
</dbReference>
<dbReference type="SUPFAM" id="SSF74853">
    <property type="entry name" value="Lamin A/C globular tail domain"/>
    <property type="match status" value="1"/>
</dbReference>
<sequence length="900" mass="94445">MIKSLLLKPNNAATNFKPELLPNLRTGLFAIIAILGFNQNSVAQTVDLSTYVRVGRYDLPEPTRTAHPINNLLAQEASGVTYNWDTNTLFIVGDGTTSVTQVSLTGQFIDTMTLAQGSSPQGTDFYDSEGITYIGNGQFVMTEERDRQVVLFTYAAGTTLTRNNAKTVKLGTFVNNTGTEGLSYDPLTNGYIVLKEISPMGIFQTGIDFDAGTATNGSATTDNSVNLFDPALLGFSDVADVFALSNLAALTGQPLYNNLLVLSQENAKVVNIDRNGVILSTLTIVSDPGNPLDAANQQHEGMTMDRNGNLYIVNENGGGDIDHPQLWVYAPSALPNQAPTAVALANTTNSVLENTTTTPAVKISDILVTDDGLGTNTLSLSGTDAGSFQIIGSSLYIKAGTVLDYETKTSYSVTVNVDDTTVGSAPDASVNFILSITDVVNEVAPIATVSITEVAPWSSSVDPIKADWFEVTNNGTTDLDITGWKVDDDSKTFSSALALNGITTIKPGESVIFLETTAANNATVIANFKSTWFGSNVPASLQVGSYTGGSIGLSSGGDQVNLFDASGNLKANIIFGTSTTNITLNNAASLNNATISTLSQVGVNDAFAAKNDANQIGSPGTTGKLFISEVAPWSSGDSPVGADWFEITNTKAVAVDITGWKVDDNSQSPAAAVALSGITSIAPGESVIFIETADLAGKTTLFLSNWFGANPPTGLRIGNYTGSGIGFGTSGDQVNLYNGVSSTPVASVLFGTSSTGTFKTFDNTDGITTITTPVTQLSAVGTNGAFLAANSSTEIGSPGIFVKTNPNLGIENPSEINVLFKVVAYPVPVSSTFQLDVTSISTDKIEINVYDMNGRLFDSFEFSDISEANNQTIGANYATGVYNVIVIQGGNRKTIRVIKR</sequence>
<dbReference type="PROSITE" id="PS51841">
    <property type="entry name" value="LTD"/>
    <property type="match status" value="2"/>
</dbReference>
<comment type="caution">
    <text evidence="7">The sequence shown here is derived from an EMBL/GenBank/DDBJ whole genome shotgun (WGS) entry which is preliminary data.</text>
</comment>
<dbReference type="Pfam" id="PF06977">
    <property type="entry name" value="SdiA-regulated"/>
    <property type="match status" value="1"/>
</dbReference>
<dbReference type="InterPro" id="IPR036415">
    <property type="entry name" value="Lamin_tail_dom_sf"/>
</dbReference>
<dbReference type="InterPro" id="IPR001322">
    <property type="entry name" value="Lamin_tail_dom"/>
</dbReference>
<evidence type="ECO:0000256" key="4">
    <source>
        <dbReference type="ARBA" id="ARBA00023136"/>
    </source>
</evidence>
<dbReference type="Pfam" id="PF18962">
    <property type="entry name" value="Por_Secre_tail"/>
    <property type="match status" value="1"/>
</dbReference>
<dbReference type="RefSeq" id="WP_110346041.1">
    <property type="nucleotide sequence ID" value="NZ_QJHL01000001.1"/>
</dbReference>
<feature type="domain" description="LTD" evidence="6">
    <location>
        <begin position="442"/>
        <end position="577"/>
    </location>
</feature>
<dbReference type="GO" id="GO:0005509">
    <property type="term" value="F:calcium ion binding"/>
    <property type="evidence" value="ECO:0007669"/>
    <property type="project" value="InterPro"/>
</dbReference>
<keyword evidence="8" id="KW-1185">Reference proteome</keyword>
<dbReference type="AlphaFoldDB" id="A0A2V4C7Q9"/>
<dbReference type="InterPro" id="IPR002126">
    <property type="entry name" value="Cadherin-like_dom"/>
</dbReference>
<keyword evidence="3" id="KW-0732">Signal</keyword>
<evidence type="ECO:0000259" key="5">
    <source>
        <dbReference type="PROSITE" id="PS50268"/>
    </source>
</evidence>
<dbReference type="CDD" id="cd09971">
    <property type="entry name" value="SdiA-regulated"/>
    <property type="match status" value="1"/>
</dbReference>
<dbReference type="Pfam" id="PF00932">
    <property type="entry name" value="LTD"/>
    <property type="match status" value="2"/>
</dbReference>